<feature type="region of interest" description="Disordered" evidence="1">
    <location>
        <begin position="218"/>
        <end position="262"/>
    </location>
</feature>
<evidence type="ECO:0008006" key="5">
    <source>
        <dbReference type="Google" id="ProtNLM"/>
    </source>
</evidence>
<sequence>MAIDAMKATSQHEFHPDAERLNAFAELALGQSERNEALEHLAVCGRCRQVVALAREAAEAEVAAEGAAPASRSPVIQASAWWKQWRVVWVPTAVVAAFAVASVSIYLRQVEQRETTIRMAKLAPNRGTGPASVPPPSEQAKAEPPASPAPAPAAAKSPKARNSGAIPVERQRPYQEPLIDRLQPLPPPPQPAAPVSLAPGLAGEGFLRGGAPAIYQSSASAQWRPEKKEQDREKQQAENGVLHGSLFGPKAAPPATPRGAISIPPAATESVVVTTAAPELETQTAESAGFGALESASASRPIAARMASMIRLPGGQNAVSTTSSGKILLAIDQAGALYISQDQGGTWDRVIQQWTGRAVLVRRQPMPPTAAAPLPEAELEAKPASGTSEVSPSATIFEIVNDKNQVWWSNDGRIWTPK</sequence>
<dbReference type="EMBL" id="OKRB01000084">
    <property type="protein sequence ID" value="SPE20136.1"/>
    <property type="molecule type" value="Genomic_DNA"/>
</dbReference>
<feature type="compositionally biased region" description="Basic and acidic residues" evidence="1">
    <location>
        <begin position="224"/>
        <end position="236"/>
    </location>
</feature>
<keyword evidence="2" id="KW-0472">Membrane</keyword>
<dbReference type="SUPFAM" id="SSF110296">
    <property type="entry name" value="Oligoxyloglucan reducing end-specific cellobiohydrolase"/>
    <property type="match status" value="1"/>
</dbReference>
<evidence type="ECO:0000256" key="2">
    <source>
        <dbReference type="SAM" id="Phobius"/>
    </source>
</evidence>
<feature type="transmembrane region" description="Helical" evidence="2">
    <location>
        <begin position="87"/>
        <end position="107"/>
    </location>
</feature>
<keyword evidence="2" id="KW-0812">Transmembrane</keyword>
<organism evidence="3 4">
    <name type="scientific">Candidatus Sulfuritelmatomonas gaucii</name>
    <dbReference type="NCBI Taxonomy" id="2043161"/>
    <lineage>
        <taxon>Bacteria</taxon>
        <taxon>Pseudomonadati</taxon>
        <taxon>Acidobacteriota</taxon>
        <taxon>Terriglobia</taxon>
        <taxon>Terriglobales</taxon>
        <taxon>Acidobacteriaceae</taxon>
        <taxon>Candidatus Sulfuritelmatomonas</taxon>
    </lineage>
</organism>
<keyword evidence="2" id="KW-1133">Transmembrane helix</keyword>
<accession>A0A2N9LA38</accession>
<feature type="region of interest" description="Disordered" evidence="1">
    <location>
        <begin position="119"/>
        <end position="169"/>
    </location>
</feature>
<evidence type="ECO:0000313" key="4">
    <source>
        <dbReference type="Proteomes" id="UP000239735"/>
    </source>
</evidence>
<evidence type="ECO:0000256" key="1">
    <source>
        <dbReference type="SAM" id="MobiDB-lite"/>
    </source>
</evidence>
<name>A0A2N9LA38_9BACT</name>
<dbReference type="Proteomes" id="UP000239735">
    <property type="component" value="Unassembled WGS sequence"/>
</dbReference>
<proteinExistence type="predicted"/>
<protein>
    <recommendedName>
        <fullName evidence="5">Zinc-finger domain-containing protein</fullName>
    </recommendedName>
</protein>
<reference evidence="4" key="1">
    <citation type="submission" date="2018-02" db="EMBL/GenBank/DDBJ databases">
        <authorList>
            <person name="Hausmann B."/>
        </authorList>
    </citation>
    <scope>NUCLEOTIDE SEQUENCE [LARGE SCALE GENOMIC DNA]</scope>
    <source>
        <strain evidence="4">Peat soil MAG SbA5</strain>
    </source>
</reference>
<dbReference type="AlphaFoldDB" id="A0A2N9LA38"/>
<feature type="region of interest" description="Disordered" evidence="1">
    <location>
        <begin position="179"/>
        <end position="198"/>
    </location>
</feature>
<evidence type="ECO:0000313" key="3">
    <source>
        <dbReference type="EMBL" id="SPE20136.1"/>
    </source>
</evidence>
<gene>
    <name evidence="3" type="ORF">SBA5_280007</name>
</gene>